<dbReference type="AlphaFoldDB" id="A0A099KI27"/>
<sequence>MFILEKLSSANNQIIDAFGYAYWIRRYNSSKVTKESQPESIKENYKFIEKCQSLGINFPLN</sequence>
<evidence type="ECO:0000313" key="1">
    <source>
        <dbReference type="EMBL" id="KGJ89920.1"/>
    </source>
</evidence>
<accession>A0A099KI27</accession>
<evidence type="ECO:0000313" key="2">
    <source>
        <dbReference type="Proteomes" id="UP000029868"/>
    </source>
</evidence>
<comment type="caution">
    <text evidence="1">The sequence shown here is derived from an EMBL/GenBank/DDBJ whole genome shotgun (WGS) entry which is preliminary data.</text>
</comment>
<proteinExistence type="predicted"/>
<protein>
    <submittedName>
        <fullName evidence="1">Uncharacterized protein</fullName>
    </submittedName>
</protein>
<reference evidence="1 2" key="1">
    <citation type="submission" date="2014-08" db="EMBL/GenBank/DDBJ databases">
        <title>Genomic and Phenotypic Diversity of Colwellia psychrerythraea strains from Disparate Marine Basins.</title>
        <authorList>
            <person name="Techtmann S.M."/>
            <person name="Stelling S.C."/>
            <person name="Utturkar S.M."/>
            <person name="Alshibli N."/>
            <person name="Harris A."/>
            <person name="Brown S.D."/>
            <person name="Hazen T.C."/>
        </authorList>
    </citation>
    <scope>NUCLEOTIDE SEQUENCE [LARGE SCALE GENOMIC DNA]</scope>
    <source>
        <strain evidence="1 2">GAB14E</strain>
    </source>
</reference>
<name>A0A099KI27_COLPS</name>
<dbReference type="EMBL" id="JQEC01000051">
    <property type="protein sequence ID" value="KGJ89920.1"/>
    <property type="molecule type" value="Genomic_DNA"/>
</dbReference>
<dbReference type="Proteomes" id="UP000029868">
    <property type="component" value="Unassembled WGS sequence"/>
</dbReference>
<gene>
    <name evidence="1" type="ORF">GAB14E_3798</name>
</gene>
<organism evidence="1 2">
    <name type="scientific">Colwellia psychrerythraea</name>
    <name type="common">Vibrio psychroerythus</name>
    <dbReference type="NCBI Taxonomy" id="28229"/>
    <lineage>
        <taxon>Bacteria</taxon>
        <taxon>Pseudomonadati</taxon>
        <taxon>Pseudomonadota</taxon>
        <taxon>Gammaproteobacteria</taxon>
        <taxon>Alteromonadales</taxon>
        <taxon>Colwelliaceae</taxon>
        <taxon>Colwellia</taxon>
    </lineage>
</organism>